<dbReference type="Proteomes" id="UP000614272">
    <property type="component" value="Unassembled WGS sequence"/>
</dbReference>
<gene>
    <name evidence="1" type="ORF">GCM10011357_32610</name>
</gene>
<comment type="caution">
    <text evidence="1">The sequence shown here is derived from an EMBL/GenBank/DDBJ whole genome shotgun (WGS) entry which is preliminary data.</text>
</comment>
<evidence type="ECO:0000313" key="2">
    <source>
        <dbReference type="Proteomes" id="UP000614272"/>
    </source>
</evidence>
<evidence type="ECO:0008006" key="3">
    <source>
        <dbReference type="Google" id="ProtNLM"/>
    </source>
</evidence>
<dbReference type="EMBL" id="BMGJ01000016">
    <property type="protein sequence ID" value="GGD75087.1"/>
    <property type="molecule type" value="Genomic_DNA"/>
</dbReference>
<evidence type="ECO:0000313" key="1">
    <source>
        <dbReference type="EMBL" id="GGD75087.1"/>
    </source>
</evidence>
<dbReference type="Pfam" id="PF14907">
    <property type="entry name" value="NTP_transf_5"/>
    <property type="match status" value="1"/>
</dbReference>
<organism evidence="1 2">
    <name type="scientific">Lacimicrobium alkaliphilum</name>
    <dbReference type="NCBI Taxonomy" id="1526571"/>
    <lineage>
        <taxon>Bacteria</taxon>
        <taxon>Pseudomonadati</taxon>
        <taxon>Pseudomonadota</taxon>
        <taxon>Gammaproteobacteria</taxon>
        <taxon>Alteromonadales</taxon>
        <taxon>Alteromonadaceae</taxon>
        <taxon>Lacimicrobium</taxon>
    </lineage>
</organism>
<sequence length="349" mass="40698">MSLLLDTLKAPHIVENFNDADWQILLSQARMANLIGRLAYRLFDTEKSKDIPEFVHWQLISAQKVALRQIQQARCELSSLSKLLDQRCQRWVLLKGAAYIARGLSVADGRSFSDIDILVDKTSIKRVEFSLLGEGWQRTQIDDYDDRYYRQWMHEIPPLKHSENRTVLDVHHNILPLTNRDCPEPERFETQRVELEDIGTLLTLTAEDLVIHSACHLFTESEFHNGLRDLSDLDMLFRHFSTANDHFVESVISRAGKLGLRGYVDLALYYCQKLLDTPINKQQRPPGAVLNFAFRHIFTPNHKSSRTWKRHIAATILYWRGHLLRMPLRLLIPHLMRKSFARLQQEKPV</sequence>
<keyword evidence="2" id="KW-1185">Reference proteome</keyword>
<proteinExistence type="predicted"/>
<protein>
    <recommendedName>
        <fullName evidence="3">Nucleotidyltransferase</fullName>
    </recommendedName>
</protein>
<dbReference type="InterPro" id="IPR039498">
    <property type="entry name" value="NTP_transf_5"/>
</dbReference>
<accession>A0ABQ1RPG0</accession>
<reference evidence="2" key="1">
    <citation type="journal article" date="2019" name="Int. J. Syst. Evol. Microbiol.">
        <title>The Global Catalogue of Microorganisms (GCM) 10K type strain sequencing project: providing services to taxonomists for standard genome sequencing and annotation.</title>
        <authorList>
            <consortium name="The Broad Institute Genomics Platform"/>
            <consortium name="The Broad Institute Genome Sequencing Center for Infectious Disease"/>
            <person name="Wu L."/>
            <person name="Ma J."/>
        </authorList>
    </citation>
    <scope>NUCLEOTIDE SEQUENCE [LARGE SCALE GENOMIC DNA]</scope>
    <source>
        <strain evidence="2">CGMCC 1.12923</strain>
    </source>
</reference>
<dbReference type="RefSeq" id="WP_099035981.1">
    <property type="nucleotide sequence ID" value="NZ_BMGJ01000016.1"/>
</dbReference>
<name>A0ABQ1RPG0_9ALTE</name>